<dbReference type="Gene3D" id="3.40.50.261">
    <property type="entry name" value="Succinyl-CoA synthetase domains"/>
    <property type="match status" value="2"/>
</dbReference>
<gene>
    <name evidence="2" type="ORF">APZ16_05160</name>
</gene>
<accession>A0A147JVX6</accession>
<protein>
    <recommendedName>
        <fullName evidence="1">ATP-citrate synthase/succinyl-CoA ligase C-terminal domain-containing protein</fullName>
    </recommendedName>
</protein>
<dbReference type="Gene3D" id="3.40.50.720">
    <property type="entry name" value="NAD(P)-binding Rossmann-like Domain"/>
    <property type="match status" value="1"/>
</dbReference>
<dbReference type="Pfam" id="PF00549">
    <property type="entry name" value="Ligase_CoA"/>
    <property type="match status" value="1"/>
</dbReference>
<dbReference type="SUPFAM" id="SSF52210">
    <property type="entry name" value="Succinyl-CoA synthetase domains"/>
    <property type="match status" value="2"/>
</dbReference>
<evidence type="ECO:0000313" key="2">
    <source>
        <dbReference type="EMBL" id="KUO40574.1"/>
    </source>
</evidence>
<dbReference type="InterPro" id="IPR005811">
    <property type="entry name" value="SUCC_ACL_C"/>
</dbReference>
<sequence length="407" mass="42317">MVEIAVISSSGVQAAGEAMEAIRSGKNVVFLGGGLSLTEEAALKSAASERGLLFLGPGCSTSILNGQGFGIWNKVRRGPIGIIGTFGSGIQQVACLVDGVGVSQALDVGCRDLSQSVNASGTLSALKFLAEDPATEVIAVLSREPVTSVRRLVLEAAAETGKPAVACFLGGRAGGGQSGVTVVSTLEEAAAEALALSGAGKPDELSPALPEKFRKIAAEEYGKFGYGQKFVRGLYSGGALCTETMVILRRYFDAIYSNVPLEPKLRLPDPHSSKGHACVDFGAEYLSGGKHPAVDLTPRCERLVKEAKDWETAVVLFDVLLGFGAHPNPAGELVPALREAKEIVEESGGYLSAVASVLGTGGDPQDLRRQVEQLERAGVLVMNSNARAAKVAALIATQGKIWKSLAR</sequence>
<dbReference type="InterPro" id="IPR016102">
    <property type="entry name" value="Succinyl-CoA_synth-like"/>
</dbReference>
<dbReference type="Proteomes" id="UP000074294">
    <property type="component" value="Unassembled WGS sequence"/>
</dbReference>
<comment type="caution">
    <text evidence="2">The sequence shown here is derived from an EMBL/GenBank/DDBJ whole genome shotgun (WGS) entry which is preliminary data.</text>
</comment>
<dbReference type="GO" id="GO:0003824">
    <property type="term" value="F:catalytic activity"/>
    <property type="evidence" value="ECO:0007669"/>
    <property type="project" value="InterPro"/>
</dbReference>
<reference evidence="2 3" key="1">
    <citation type="journal article" date="2016" name="Nat. Microbiol.">
        <title>Genomic inference of the metabolism of cosmopolitan subsurface Archaea, Hadesarchaea.</title>
        <authorList>
            <person name="Baker B.J."/>
            <person name="Saw J.H."/>
            <person name="Lind A.E."/>
            <person name="Lazar C.S."/>
            <person name="Hinrichs K.-U."/>
            <person name="Teske A.P."/>
            <person name="Ettema T.J."/>
        </authorList>
    </citation>
    <scope>NUCLEOTIDE SEQUENCE [LARGE SCALE GENOMIC DNA]</scope>
</reference>
<feature type="domain" description="ATP-citrate synthase/succinyl-CoA ligase C-terminal" evidence="1">
    <location>
        <begin position="234"/>
        <end position="393"/>
    </location>
</feature>
<dbReference type="EMBL" id="LQMQ01000039">
    <property type="protein sequence ID" value="KUO40574.1"/>
    <property type="molecule type" value="Genomic_DNA"/>
</dbReference>
<organism evidence="2 3">
    <name type="scientific">Hadarchaeum yellowstonense</name>
    <dbReference type="NCBI Taxonomy" id="1776334"/>
    <lineage>
        <taxon>Archaea</taxon>
        <taxon>Methanobacteriati</taxon>
        <taxon>Candidatus Hadarchaeota</taxon>
        <taxon>Candidatus Hadarchaeia</taxon>
        <taxon>Candidatus Hadarchaeales</taxon>
        <taxon>Candidatus Hadarchaeaceae</taxon>
        <taxon>Candidatus Hadarchaeum</taxon>
    </lineage>
</organism>
<dbReference type="STRING" id="1776334.APZ16_05160"/>
<evidence type="ECO:0000259" key="1">
    <source>
        <dbReference type="Pfam" id="PF00549"/>
    </source>
</evidence>
<dbReference type="AlphaFoldDB" id="A0A147JVX6"/>
<name>A0A147JVX6_HADYE</name>
<evidence type="ECO:0000313" key="3">
    <source>
        <dbReference type="Proteomes" id="UP000074294"/>
    </source>
</evidence>
<proteinExistence type="predicted"/>